<evidence type="ECO:0000256" key="5">
    <source>
        <dbReference type="ARBA" id="ARBA00022729"/>
    </source>
</evidence>
<accession>A0A1A9ZFM1</accession>
<feature type="binding site" description="axial binding residue" evidence="8">
    <location>
        <position position="303"/>
    </location>
    <ligand>
        <name>heme b</name>
        <dbReference type="ChEBI" id="CHEBI:60344"/>
    </ligand>
    <ligandPart>
        <name>Fe</name>
        <dbReference type="ChEBI" id="CHEBI:18248"/>
    </ligandPart>
</feature>
<dbReference type="FunFam" id="1.10.640.10:FF:000003">
    <property type="entry name" value="chorion peroxidase"/>
    <property type="match status" value="1"/>
</dbReference>
<dbReference type="InterPro" id="IPR010255">
    <property type="entry name" value="Haem_peroxidase_sf"/>
</dbReference>
<dbReference type="CDD" id="cd09823">
    <property type="entry name" value="peroxinectin_like"/>
    <property type="match status" value="1"/>
</dbReference>
<dbReference type="Gene3D" id="1.10.640.10">
    <property type="entry name" value="Haem peroxidase domain superfamily, animal type"/>
    <property type="match status" value="1"/>
</dbReference>
<name>A0A1A9ZFM1_GLOPL</name>
<dbReference type="PANTHER" id="PTHR11475">
    <property type="entry name" value="OXIDASE/PEROXIDASE"/>
    <property type="match status" value="1"/>
</dbReference>
<dbReference type="Pfam" id="PF03098">
    <property type="entry name" value="An_peroxidase"/>
    <property type="match status" value="1"/>
</dbReference>
<dbReference type="Proteomes" id="UP000092445">
    <property type="component" value="Unassembled WGS sequence"/>
</dbReference>
<reference evidence="9" key="2">
    <citation type="submission" date="2020-05" db="UniProtKB">
        <authorList>
            <consortium name="EnsemblMetazoa"/>
        </authorList>
    </citation>
    <scope>IDENTIFICATION</scope>
    <source>
        <strain evidence="9">IAEA</strain>
    </source>
</reference>
<comment type="subcellular location">
    <subcellularLocation>
        <location evidence="1">Secreted</location>
    </subcellularLocation>
</comment>
<sequence length="553" mass="64063">MTKSRYSRLLPPNYSDGIHAPARSVTGSLLPNARLLSLSLYGERTIADSFRTLMTMQWGQLVAHDLSQFTHQDVPAHCCRNFNHKMCYPIRLHPLDPIALKSDEICLNFSRSLSDKNSRHLPDNSIYAEKISFTTAFLDLGSIYGNSVSESKQVRLYRDGLLKVGRRKGFLPIIKSNKNFMCPAQNRYCYAMPDNRNQFIPTLIILHTIFVREHNRLANLLLRLNPHYTDERIFQEARKINVAQFQKITYYDWLPLMIGHNYAYKNGLLHHVRSPGNYVNDYNEYMNAAPYAEYAAAAFRYSHHQIPGWFTMIFSDRRRNQTMCLSDYFDREQNINLIENGNNFDSLLLGLITQLQKKSDDNIDREIKHRFNRKVFKDFGSDLKALDIQRGRDFGVRSYNDFREYCGLARASTWSDFGKQISLKKISIMRKLYNSPDDVDLSVGGSLETHAAEAIFGPTFQCIVGKQFLKTRKADRFFFEHDNSFGGFSEEQLAEIRKVTLAGLICKNGDNISYVQTNVYVSSSRRNKIVSCQTMKQQQLNLNLWKDQSVLWK</sequence>
<dbReference type="EnsemblMetazoa" id="GPAI013092-RA">
    <property type="protein sequence ID" value="GPAI013092-PA"/>
    <property type="gene ID" value="GPAI013092"/>
</dbReference>
<keyword evidence="8" id="KW-0479">Metal-binding</keyword>
<evidence type="ECO:0000256" key="2">
    <source>
        <dbReference type="ARBA" id="ARBA00022525"/>
    </source>
</evidence>
<evidence type="ECO:0000313" key="9">
    <source>
        <dbReference type="EnsemblMetazoa" id="GPAI013092-PA"/>
    </source>
</evidence>
<keyword evidence="7 8" id="KW-0408">Iron</keyword>
<dbReference type="PRINTS" id="PR00457">
    <property type="entry name" value="ANPEROXIDASE"/>
</dbReference>
<evidence type="ECO:0008006" key="11">
    <source>
        <dbReference type="Google" id="ProtNLM"/>
    </source>
</evidence>
<proteinExistence type="predicted"/>
<evidence type="ECO:0000256" key="7">
    <source>
        <dbReference type="ARBA" id="ARBA00023004"/>
    </source>
</evidence>
<evidence type="ECO:0000256" key="4">
    <source>
        <dbReference type="ARBA" id="ARBA00022617"/>
    </source>
</evidence>
<dbReference type="GO" id="GO:0022412">
    <property type="term" value="P:cellular process involved in reproduction in multicellular organism"/>
    <property type="evidence" value="ECO:0007669"/>
    <property type="project" value="UniProtKB-ARBA"/>
</dbReference>
<dbReference type="GO" id="GO:0020037">
    <property type="term" value="F:heme binding"/>
    <property type="evidence" value="ECO:0007669"/>
    <property type="project" value="InterPro"/>
</dbReference>
<keyword evidence="3" id="KW-0575">Peroxidase</keyword>
<evidence type="ECO:0000256" key="1">
    <source>
        <dbReference type="ARBA" id="ARBA00004613"/>
    </source>
</evidence>
<keyword evidence="6" id="KW-0560">Oxidoreductase</keyword>
<dbReference type="GO" id="GO:0005576">
    <property type="term" value="C:extracellular region"/>
    <property type="evidence" value="ECO:0007669"/>
    <property type="project" value="UniProtKB-SubCell"/>
</dbReference>
<dbReference type="VEuPathDB" id="VectorBase:GPAI013092"/>
<evidence type="ECO:0000313" key="10">
    <source>
        <dbReference type="Proteomes" id="UP000092445"/>
    </source>
</evidence>
<evidence type="ECO:0000256" key="6">
    <source>
        <dbReference type="ARBA" id="ARBA00023002"/>
    </source>
</evidence>
<keyword evidence="4 8" id="KW-0349">Heme</keyword>
<protein>
    <recommendedName>
        <fullName evidence="11">Peroxidase</fullName>
    </recommendedName>
</protein>
<dbReference type="GO" id="GO:0004601">
    <property type="term" value="F:peroxidase activity"/>
    <property type="evidence" value="ECO:0007669"/>
    <property type="project" value="UniProtKB-KW"/>
</dbReference>
<dbReference type="GO" id="GO:0006979">
    <property type="term" value="P:response to oxidative stress"/>
    <property type="evidence" value="ECO:0007669"/>
    <property type="project" value="InterPro"/>
</dbReference>
<dbReference type="InterPro" id="IPR019791">
    <property type="entry name" value="Haem_peroxidase_animal"/>
</dbReference>
<dbReference type="InterPro" id="IPR037120">
    <property type="entry name" value="Haem_peroxidase_sf_animal"/>
</dbReference>
<reference evidence="10" key="1">
    <citation type="submission" date="2014-03" db="EMBL/GenBank/DDBJ databases">
        <authorList>
            <person name="Aksoy S."/>
            <person name="Warren W."/>
            <person name="Wilson R.K."/>
        </authorList>
    </citation>
    <scope>NUCLEOTIDE SEQUENCE [LARGE SCALE GENOMIC DNA]</scope>
    <source>
        <strain evidence="10">IAEA</strain>
    </source>
</reference>
<dbReference type="PROSITE" id="PS50292">
    <property type="entry name" value="PEROXIDASE_3"/>
    <property type="match status" value="1"/>
</dbReference>
<keyword evidence="2" id="KW-0964">Secreted</keyword>
<keyword evidence="5" id="KW-0732">Signal</keyword>
<organism evidence="9 10">
    <name type="scientific">Glossina pallidipes</name>
    <name type="common">Tsetse fly</name>
    <dbReference type="NCBI Taxonomy" id="7398"/>
    <lineage>
        <taxon>Eukaryota</taxon>
        <taxon>Metazoa</taxon>
        <taxon>Ecdysozoa</taxon>
        <taxon>Arthropoda</taxon>
        <taxon>Hexapoda</taxon>
        <taxon>Insecta</taxon>
        <taxon>Pterygota</taxon>
        <taxon>Neoptera</taxon>
        <taxon>Endopterygota</taxon>
        <taxon>Diptera</taxon>
        <taxon>Brachycera</taxon>
        <taxon>Muscomorpha</taxon>
        <taxon>Hippoboscoidea</taxon>
        <taxon>Glossinidae</taxon>
        <taxon>Glossina</taxon>
    </lineage>
</organism>
<dbReference type="AlphaFoldDB" id="A0A1A9ZFM1"/>
<dbReference type="STRING" id="7398.A0A1A9ZFM1"/>
<dbReference type="SUPFAM" id="SSF48113">
    <property type="entry name" value="Heme-dependent peroxidases"/>
    <property type="match status" value="1"/>
</dbReference>
<evidence type="ECO:0000256" key="8">
    <source>
        <dbReference type="PIRSR" id="PIRSR619791-2"/>
    </source>
</evidence>
<evidence type="ECO:0000256" key="3">
    <source>
        <dbReference type="ARBA" id="ARBA00022559"/>
    </source>
</evidence>
<keyword evidence="10" id="KW-1185">Reference proteome</keyword>
<dbReference type="GO" id="GO:0046872">
    <property type="term" value="F:metal ion binding"/>
    <property type="evidence" value="ECO:0007669"/>
    <property type="project" value="UniProtKB-KW"/>
</dbReference>
<dbReference type="PANTHER" id="PTHR11475:SF86">
    <property type="entry name" value="PEROXIDASE"/>
    <property type="match status" value="1"/>
</dbReference>